<dbReference type="SUPFAM" id="SSF109604">
    <property type="entry name" value="HD-domain/PDEase-like"/>
    <property type="match status" value="1"/>
</dbReference>
<dbReference type="OrthoDB" id="9759601at2"/>
<dbReference type="PANTHER" id="PTHR43155">
    <property type="entry name" value="CYCLIC DI-GMP PHOSPHODIESTERASE PA4108-RELATED"/>
    <property type="match status" value="1"/>
</dbReference>
<dbReference type="Proteomes" id="UP000315440">
    <property type="component" value="Unassembled WGS sequence"/>
</dbReference>
<dbReference type="SMART" id="SM00471">
    <property type="entry name" value="HDc"/>
    <property type="match status" value="1"/>
</dbReference>
<dbReference type="InterPro" id="IPR037522">
    <property type="entry name" value="HD_GYP_dom"/>
</dbReference>
<sequence length="344" mass="38417">MYTGTGRRQTSAAPTSLASTATTSVTTATAVSEYIAVPIATLRPDSQLDCALYLEGECEGQEKLYRGAHLPLEYEQLQNLAKQGRTKVLVRSEEYGQYQAYLRDNLSEVLDDESIPLARRFAALDTVLRGVLSESFAAGDNDATVDACRRLSVQVADLVSRDDAMETDLLAVMQHDYYTFTHSANVSYYCTMLAARLGVEDPDELQQITAGALMHDLGKLEIPDSILTKPGRLSDEEFAIIRRHPTTGFRQLCRRDDLSHGQLMMVYQHHERMDGGGYPTRMVGDEIHPWARICAVADVYEALTSNRPYRKALSREVTLEIMLRDSGTAFDQDCLKAWVECLTQ</sequence>
<feature type="domain" description="HD-GYP" evidence="1">
    <location>
        <begin position="157"/>
        <end position="344"/>
    </location>
</feature>
<accession>A0A5C5ZP47</accession>
<keyword evidence="3" id="KW-1185">Reference proteome</keyword>
<evidence type="ECO:0000313" key="3">
    <source>
        <dbReference type="Proteomes" id="UP000315440"/>
    </source>
</evidence>
<proteinExistence type="predicted"/>
<comment type="caution">
    <text evidence="2">The sequence shown here is derived from an EMBL/GenBank/DDBJ whole genome shotgun (WGS) entry which is preliminary data.</text>
</comment>
<dbReference type="AlphaFoldDB" id="A0A5C5ZP47"/>
<name>A0A5C5ZP47_9BACT</name>
<dbReference type="PANTHER" id="PTHR43155:SF2">
    <property type="entry name" value="CYCLIC DI-GMP PHOSPHODIESTERASE PA4108"/>
    <property type="match status" value="1"/>
</dbReference>
<reference evidence="2 3" key="1">
    <citation type="submission" date="2019-02" db="EMBL/GenBank/DDBJ databases">
        <title>Deep-cultivation of Planctomycetes and their phenomic and genomic characterization uncovers novel biology.</title>
        <authorList>
            <person name="Wiegand S."/>
            <person name="Jogler M."/>
            <person name="Boedeker C."/>
            <person name="Pinto D."/>
            <person name="Vollmers J."/>
            <person name="Rivas-Marin E."/>
            <person name="Kohn T."/>
            <person name="Peeters S.H."/>
            <person name="Heuer A."/>
            <person name="Rast P."/>
            <person name="Oberbeckmann S."/>
            <person name="Bunk B."/>
            <person name="Jeske O."/>
            <person name="Meyerdierks A."/>
            <person name="Storesund J.E."/>
            <person name="Kallscheuer N."/>
            <person name="Luecker S."/>
            <person name="Lage O.M."/>
            <person name="Pohl T."/>
            <person name="Merkel B.J."/>
            <person name="Hornburger P."/>
            <person name="Mueller R.-W."/>
            <person name="Bruemmer F."/>
            <person name="Labrenz M."/>
            <person name="Spormann A.M."/>
            <person name="Op Den Camp H."/>
            <person name="Overmann J."/>
            <person name="Amann R."/>
            <person name="Jetten M.S.M."/>
            <person name="Mascher T."/>
            <person name="Medema M.H."/>
            <person name="Devos D.P."/>
            <person name="Kaster A.-K."/>
            <person name="Ovreas L."/>
            <person name="Rohde M."/>
            <person name="Galperin M.Y."/>
            <person name="Jogler C."/>
        </authorList>
    </citation>
    <scope>NUCLEOTIDE SEQUENCE [LARGE SCALE GENOMIC DNA]</scope>
    <source>
        <strain evidence="2 3">Mal64</strain>
    </source>
</reference>
<dbReference type="Gene3D" id="1.10.3210.10">
    <property type="entry name" value="Hypothetical protein af1432"/>
    <property type="match status" value="1"/>
</dbReference>
<organism evidence="2 3">
    <name type="scientific">Pseudobythopirellula maris</name>
    <dbReference type="NCBI Taxonomy" id="2527991"/>
    <lineage>
        <taxon>Bacteria</taxon>
        <taxon>Pseudomonadati</taxon>
        <taxon>Planctomycetota</taxon>
        <taxon>Planctomycetia</taxon>
        <taxon>Pirellulales</taxon>
        <taxon>Lacipirellulaceae</taxon>
        <taxon>Pseudobythopirellula</taxon>
    </lineage>
</organism>
<dbReference type="Pfam" id="PF13487">
    <property type="entry name" value="HD_5"/>
    <property type="match status" value="1"/>
</dbReference>
<evidence type="ECO:0000313" key="2">
    <source>
        <dbReference type="EMBL" id="TWT88970.1"/>
    </source>
</evidence>
<dbReference type="GO" id="GO:0071111">
    <property type="term" value="F:cyclic-guanylate-specific phosphodiesterase activity"/>
    <property type="evidence" value="ECO:0007669"/>
    <property type="project" value="UniProtKB-EC"/>
</dbReference>
<dbReference type="InterPro" id="IPR003607">
    <property type="entry name" value="HD/PDEase_dom"/>
</dbReference>
<protein>
    <submittedName>
        <fullName evidence="2">Cyclic di-GMP phosphodiesterase response regulator RpfG</fullName>
        <ecNumber evidence="2">3.1.4.52</ecNumber>
    </submittedName>
</protein>
<keyword evidence="2" id="KW-0378">Hydrolase</keyword>
<dbReference type="EC" id="3.1.4.52" evidence="2"/>
<gene>
    <name evidence="2" type="primary">rpfG_5</name>
    <name evidence="2" type="ORF">Mal64_24610</name>
</gene>
<dbReference type="PROSITE" id="PS51832">
    <property type="entry name" value="HD_GYP"/>
    <property type="match status" value="1"/>
</dbReference>
<evidence type="ECO:0000259" key="1">
    <source>
        <dbReference type="PROSITE" id="PS51832"/>
    </source>
</evidence>
<dbReference type="EMBL" id="SJPQ01000002">
    <property type="protein sequence ID" value="TWT88970.1"/>
    <property type="molecule type" value="Genomic_DNA"/>
</dbReference>
<dbReference type="CDD" id="cd00077">
    <property type="entry name" value="HDc"/>
    <property type="match status" value="1"/>
</dbReference>